<feature type="transmembrane region" description="Helical" evidence="5">
    <location>
        <begin position="332"/>
        <end position="356"/>
    </location>
</feature>
<protein>
    <recommendedName>
        <fullName evidence="6">STAS domain-containing protein</fullName>
    </recommendedName>
</protein>
<sequence length="821" mass="88996">MDSALFRARFAKMLTGLPLRLYRALPAVFMSTLFNVLDAVSTGILIFPTDDSVFRALQLQGAALYIMSTIISQLVISLGGSKFHGGAGSMLLEILPFLRGVATDIREVLGEEHPGLIPTVMAAYALSSFLTGALFMIMGLLKSGALVAYFPQTVLTGAIGAIGVSLCVLGLGLPFPSTVPPLSLSNAGTTLFAKSHLPLLAATVVPSVMLCLSLRSRSLEVATRGATRSPFYIPTFFLTFMAAFWIVVKSARISNGMLVDHAWLFQLEFAPSGTPTWNYWVLFDFKRVEWWALKSAIQNMVVLVVIGVLNLPIYVPTIAFSLDVSYDMNFEFFGTGLANIFAGVVGTVPNIIQYSYTVYITRAKGGRFEMGLVTLLTAVLFFFAGNLLPYIPTILASTVVLFIGIELSLEAIWESSKTLAWMEYAVVMSTLFGCTFLGFAEGFGVGIGSAALVFLVYGVMDSPAQVTRWNEWNELQQIRDYGNPERSSRDYAETGNSPVIARFPAARTQAPPAITLGSTSRDIRPQSAEPLAPANDVDTLLELNTRVVVLPGYVFFASVPSLESSLLSSVHPPTFFVLDLSNTHRIETAAARCLPRFSRDLEPKSSRLVLCGVRRGTGLHADFVRAETRLAYDDQPAAAEDEGKPIRAFESRAECLAWCQAEQQKQLRVKDDGLSMDEKESAFQRLSESSAAESWSSLARFEASGGEIRLLLPGQVLLPFTGTVFVVEGQLSLLPDPGNTPSARGSGAPAINRTSVQRLVAMLPGEALKFVRSRLRVMMARDASVPQVLGAGDQLDLSLSPGRAVAKTRTVLALVNSHATR</sequence>
<name>A0AAD2HTX5_9AGAR</name>
<feature type="transmembrane region" description="Helical" evidence="5">
    <location>
        <begin position="425"/>
        <end position="458"/>
    </location>
</feature>
<dbReference type="AlphaFoldDB" id="A0AAD2HTX5"/>
<evidence type="ECO:0000313" key="9">
    <source>
        <dbReference type="Proteomes" id="UP001295794"/>
    </source>
</evidence>
<dbReference type="InterPro" id="IPR002645">
    <property type="entry name" value="STAS_dom"/>
</dbReference>
<feature type="transmembrane region" description="Helical" evidence="5">
    <location>
        <begin position="59"/>
        <end position="76"/>
    </location>
</feature>
<evidence type="ECO:0000256" key="1">
    <source>
        <dbReference type="ARBA" id="ARBA00004141"/>
    </source>
</evidence>
<dbReference type="InterPro" id="IPR011547">
    <property type="entry name" value="SLC26A/SulP_dom"/>
</dbReference>
<dbReference type="PROSITE" id="PS50801">
    <property type="entry name" value="STAS"/>
    <property type="match status" value="1"/>
</dbReference>
<organism evidence="8 9">
    <name type="scientific">Mycena citricolor</name>
    <dbReference type="NCBI Taxonomy" id="2018698"/>
    <lineage>
        <taxon>Eukaryota</taxon>
        <taxon>Fungi</taxon>
        <taxon>Dikarya</taxon>
        <taxon>Basidiomycota</taxon>
        <taxon>Agaricomycotina</taxon>
        <taxon>Agaricomycetes</taxon>
        <taxon>Agaricomycetidae</taxon>
        <taxon>Agaricales</taxon>
        <taxon>Marasmiineae</taxon>
        <taxon>Mycenaceae</taxon>
        <taxon>Mycena</taxon>
    </lineage>
</organism>
<gene>
    <name evidence="8" type="ORF">MYCIT1_LOCUS33739</name>
    <name evidence="7" type="ORF">MYCIT1_LOCUS8810</name>
</gene>
<feature type="domain" description="STAS" evidence="6">
    <location>
        <begin position="547"/>
        <end position="614"/>
    </location>
</feature>
<keyword evidence="9" id="KW-1185">Reference proteome</keyword>
<dbReference type="Pfam" id="PF01740">
    <property type="entry name" value="STAS"/>
    <property type="match status" value="1"/>
</dbReference>
<evidence type="ECO:0000256" key="3">
    <source>
        <dbReference type="ARBA" id="ARBA00022989"/>
    </source>
</evidence>
<evidence type="ECO:0000259" key="6">
    <source>
        <dbReference type="PROSITE" id="PS50801"/>
    </source>
</evidence>
<evidence type="ECO:0000256" key="5">
    <source>
        <dbReference type="SAM" id="Phobius"/>
    </source>
</evidence>
<keyword evidence="2 5" id="KW-0812">Transmembrane</keyword>
<evidence type="ECO:0000313" key="7">
    <source>
        <dbReference type="EMBL" id="CAK5266843.1"/>
    </source>
</evidence>
<comment type="caution">
    <text evidence="8">The sequence shown here is derived from an EMBL/GenBank/DDBJ whole genome shotgun (WGS) entry which is preliminary data.</text>
</comment>
<dbReference type="EMBL" id="CAVNYO010000448">
    <property type="protein sequence ID" value="CAK5282194.1"/>
    <property type="molecule type" value="Genomic_DNA"/>
</dbReference>
<feature type="transmembrane region" description="Helical" evidence="5">
    <location>
        <begin position="301"/>
        <end position="320"/>
    </location>
</feature>
<dbReference type="Gene3D" id="3.30.750.24">
    <property type="entry name" value="STAS domain"/>
    <property type="match status" value="1"/>
</dbReference>
<evidence type="ECO:0000313" key="8">
    <source>
        <dbReference type="EMBL" id="CAK5282194.1"/>
    </source>
</evidence>
<feature type="transmembrane region" description="Helical" evidence="5">
    <location>
        <begin position="263"/>
        <end position="281"/>
    </location>
</feature>
<feature type="transmembrane region" description="Helical" evidence="5">
    <location>
        <begin position="394"/>
        <end position="413"/>
    </location>
</feature>
<feature type="transmembrane region" description="Helical" evidence="5">
    <location>
        <begin position="122"/>
        <end position="141"/>
    </location>
</feature>
<feature type="transmembrane region" description="Helical" evidence="5">
    <location>
        <begin position="232"/>
        <end position="251"/>
    </location>
</feature>
<keyword evidence="4 5" id="KW-0472">Membrane</keyword>
<feature type="transmembrane region" description="Helical" evidence="5">
    <location>
        <begin position="195"/>
        <end position="212"/>
    </location>
</feature>
<reference evidence="8" key="1">
    <citation type="submission" date="2023-11" db="EMBL/GenBank/DDBJ databases">
        <authorList>
            <person name="De Vega J J."/>
            <person name="De Vega J J."/>
        </authorList>
    </citation>
    <scope>NUCLEOTIDE SEQUENCE</scope>
</reference>
<comment type="subcellular location">
    <subcellularLocation>
        <location evidence="1">Membrane</location>
        <topology evidence="1">Multi-pass membrane protein</topology>
    </subcellularLocation>
</comment>
<accession>A0AAD2HTX5</accession>
<feature type="transmembrane region" description="Helical" evidence="5">
    <location>
        <begin position="368"/>
        <end position="388"/>
    </location>
</feature>
<evidence type="ECO:0000256" key="2">
    <source>
        <dbReference type="ARBA" id="ARBA00022692"/>
    </source>
</evidence>
<keyword evidence="3 5" id="KW-1133">Transmembrane helix</keyword>
<dbReference type="GO" id="GO:0016020">
    <property type="term" value="C:membrane"/>
    <property type="evidence" value="ECO:0007669"/>
    <property type="project" value="UniProtKB-SubCell"/>
</dbReference>
<evidence type="ECO:0000256" key="4">
    <source>
        <dbReference type="ARBA" id="ARBA00023136"/>
    </source>
</evidence>
<dbReference type="SUPFAM" id="SSF52091">
    <property type="entry name" value="SpoIIaa-like"/>
    <property type="match status" value="1"/>
</dbReference>
<dbReference type="EMBL" id="CAVNYO010000110">
    <property type="protein sequence ID" value="CAK5266843.1"/>
    <property type="molecule type" value="Genomic_DNA"/>
</dbReference>
<dbReference type="PANTHER" id="PTHR43310:SF4">
    <property type="entry name" value="AFR304WP"/>
    <property type="match status" value="1"/>
</dbReference>
<dbReference type="Pfam" id="PF00916">
    <property type="entry name" value="Sulfate_transp"/>
    <property type="match status" value="1"/>
</dbReference>
<dbReference type="InterPro" id="IPR052706">
    <property type="entry name" value="Membrane-Transporter-like"/>
</dbReference>
<dbReference type="PANTHER" id="PTHR43310">
    <property type="entry name" value="SULFATE TRANSPORTER YBAR-RELATED"/>
    <property type="match status" value="1"/>
</dbReference>
<dbReference type="InterPro" id="IPR036513">
    <property type="entry name" value="STAS_dom_sf"/>
</dbReference>
<proteinExistence type="predicted"/>
<feature type="transmembrane region" description="Helical" evidence="5">
    <location>
        <begin position="21"/>
        <end position="47"/>
    </location>
</feature>
<feature type="transmembrane region" description="Helical" evidence="5">
    <location>
        <begin position="153"/>
        <end position="175"/>
    </location>
</feature>
<dbReference type="Proteomes" id="UP001295794">
    <property type="component" value="Unassembled WGS sequence"/>
</dbReference>